<dbReference type="AlphaFoldDB" id="A0A550CQF9"/>
<keyword evidence="4" id="KW-1185">Reference proteome</keyword>
<dbReference type="InterPro" id="IPR011009">
    <property type="entry name" value="Kinase-like_dom_sf"/>
</dbReference>
<evidence type="ECO:0000313" key="3">
    <source>
        <dbReference type="EMBL" id="TRM66979.1"/>
    </source>
</evidence>
<reference evidence="3 4" key="1">
    <citation type="journal article" date="2019" name="New Phytol.">
        <title>Comparative genomics reveals unique wood-decay strategies and fruiting body development in the Schizophyllaceae.</title>
        <authorList>
            <person name="Almasi E."/>
            <person name="Sahu N."/>
            <person name="Krizsan K."/>
            <person name="Balint B."/>
            <person name="Kovacs G.M."/>
            <person name="Kiss B."/>
            <person name="Cseklye J."/>
            <person name="Drula E."/>
            <person name="Henrissat B."/>
            <person name="Nagy I."/>
            <person name="Chovatia M."/>
            <person name="Adam C."/>
            <person name="LaButti K."/>
            <person name="Lipzen A."/>
            <person name="Riley R."/>
            <person name="Grigoriev I.V."/>
            <person name="Nagy L.G."/>
        </authorList>
    </citation>
    <scope>NUCLEOTIDE SEQUENCE [LARGE SCALE GENOMIC DNA]</scope>
    <source>
        <strain evidence="3 4">NL-1724</strain>
    </source>
</reference>
<organism evidence="3 4">
    <name type="scientific">Schizophyllum amplum</name>
    <dbReference type="NCBI Taxonomy" id="97359"/>
    <lineage>
        <taxon>Eukaryota</taxon>
        <taxon>Fungi</taxon>
        <taxon>Dikarya</taxon>
        <taxon>Basidiomycota</taxon>
        <taxon>Agaricomycotina</taxon>
        <taxon>Agaricomycetes</taxon>
        <taxon>Agaricomycetidae</taxon>
        <taxon>Agaricales</taxon>
        <taxon>Schizophyllaceae</taxon>
        <taxon>Schizophyllum</taxon>
    </lineage>
</organism>
<name>A0A550CQF9_9AGAR</name>
<dbReference type="InterPro" id="IPR040976">
    <property type="entry name" value="Pkinase_fungal"/>
</dbReference>
<comment type="caution">
    <text evidence="3">The sequence shown here is derived from an EMBL/GenBank/DDBJ whole genome shotgun (WGS) entry which is preliminary data.</text>
</comment>
<dbReference type="EMBL" id="VDMD01000003">
    <property type="protein sequence ID" value="TRM66979.1"/>
    <property type="molecule type" value="Genomic_DNA"/>
</dbReference>
<protein>
    <recommendedName>
        <fullName evidence="2">Fungal-type protein kinase domain-containing protein</fullName>
    </recommendedName>
</protein>
<evidence type="ECO:0000313" key="4">
    <source>
        <dbReference type="Proteomes" id="UP000320762"/>
    </source>
</evidence>
<dbReference type="Gene3D" id="1.10.510.10">
    <property type="entry name" value="Transferase(Phosphotransferase) domain 1"/>
    <property type="match status" value="1"/>
</dbReference>
<proteinExistence type="predicted"/>
<dbReference type="Pfam" id="PF17667">
    <property type="entry name" value="Pkinase_fungal"/>
    <property type="match status" value="1"/>
</dbReference>
<feature type="region of interest" description="Disordered" evidence="1">
    <location>
        <begin position="1"/>
        <end position="21"/>
    </location>
</feature>
<dbReference type="OrthoDB" id="3271139at2759"/>
<evidence type="ECO:0000256" key="1">
    <source>
        <dbReference type="SAM" id="MobiDB-lite"/>
    </source>
</evidence>
<feature type="domain" description="Fungal-type protein kinase" evidence="2">
    <location>
        <begin position="45"/>
        <end position="310"/>
    </location>
</feature>
<feature type="region of interest" description="Disordered" evidence="1">
    <location>
        <begin position="445"/>
        <end position="465"/>
    </location>
</feature>
<evidence type="ECO:0000259" key="2">
    <source>
        <dbReference type="Pfam" id="PF17667"/>
    </source>
</evidence>
<accession>A0A550CQF9</accession>
<sequence>MESLPLPIDSAGEPSKGQEKHQFRIRVRDTYYIMVKTLANHGPADGAGRLTRIFSAYKQNGNPDELLVIKDCWVEATRPTEHEISQSIKADIIAFDWDKECAPPIPNVKNLVNYDGPVIDPRYATMTGEERLEFFVSIIDGMKVSVDDRNDIEDNTQEVIAHGYKFADTRDMYMVCEEYLPSTVEDSARSLIWCGTVGDRMYLPQQIIGRFFHPIVARAHHRSVMAKGPPLCRIEDAATAFSTASDASYAVFMLHCIGWLHRDISGDNILQMSSGRGVLADLEYAKLANDPLTSNFRTGTPDCMAVEVAMRYYLTGEDDESNPFDHEDDSKIKYTSLSWRFRDIHDLEWLCLRLLLRHTTNLDTRQPNGTPYAVQHPGEGAFSPAAPLEECDAQRFDDCALCDGYSFKKQGKALHPGFWWMVHDMCLACESIEGNLVRLSQEQEDQLKAENDTPDKTDVAQRLDV</sequence>
<dbReference type="Proteomes" id="UP000320762">
    <property type="component" value="Unassembled WGS sequence"/>
</dbReference>
<dbReference type="SUPFAM" id="SSF56112">
    <property type="entry name" value="Protein kinase-like (PK-like)"/>
    <property type="match status" value="1"/>
</dbReference>
<gene>
    <name evidence="3" type="ORF">BD626DRAFT_627425</name>
</gene>